<name>A0A6A6GSR2_VIRVR</name>
<keyword evidence="2" id="KW-1185">Reference proteome</keyword>
<organism evidence="1 2">
    <name type="scientific">Viridothelium virens</name>
    <name type="common">Speckled blister lichen</name>
    <name type="synonym">Trypethelium virens</name>
    <dbReference type="NCBI Taxonomy" id="1048519"/>
    <lineage>
        <taxon>Eukaryota</taxon>
        <taxon>Fungi</taxon>
        <taxon>Dikarya</taxon>
        <taxon>Ascomycota</taxon>
        <taxon>Pezizomycotina</taxon>
        <taxon>Dothideomycetes</taxon>
        <taxon>Dothideomycetes incertae sedis</taxon>
        <taxon>Trypetheliales</taxon>
        <taxon>Trypetheliaceae</taxon>
        <taxon>Viridothelium</taxon>
    </lineage>
</organism>
<accession>A0A6A6GSR2</accession>
<evidence type="ECO:0000313" key="2">
    <source>
        <dbReference type="Proteomes" id="UP000800092"/>
    </source>
</evidence>
<gene>
    <name evidence="1" type="ORF">EV356DRAFT_423138</name>
</gene>
<dbReference type="OrthoDB" id="4149069at2759"/>
<evidence type="ECO:0000313" key="1">
    <source>
        <dbReference type="EMBL" id="KAF2228373.1"/>
    </source>
</evidence>
<feature type="non-terminal residue" evidence="1">
    <location>
        <position position="66"/>
    </location>
</feature>
<protein>
    <recommendedName>
        <fullName evidence="3">HTH psq-type domain-containing protein</fullName>
    </recommendedName>
</protein>
<dbReference type="EMBL" id="ML992080">
    <property type="protein sequence ID" value="KAF2228373.1"/>
    <property type="molecule type" value="Genomic_DNA"/>
</dbReference>
<proteinExistence type="predicted"/>
<evidence type="ECO:0008006" key="3">
    <source>
        <dbReference type="Google" id="ProtNLM"/>
    </source>
</evidence>
<feature type="non-terminal residue" evidence="1">
    <location>
        <position position="1"/>
    </location>
</feature>
<reference evidence="1" key="1">
    <citation type="journal article" date="2020" name="Stud. Mycol.">
        <title>101 Dothideomycetes genomes: a test case for predicting lifestyles and emergence of pathogens.</title>
        <authorList>
            <person name="Haridas S."/>
            <person name="Albert R."/>
            <person name="Binder M."/>
            <person name="Bloem J."/>
            <person name="Labutti K."/>
            <person name="Salamov A."/>
            <person name="Andreopoulos B."/>
            <person name="Baker S."/>
            <person name="Barry K."/>
            <person name="Bills G."/>
            <person name="Bluhm B."/>
            <person name="Cannon C."/>
            <person name="Castanera R."/>
            <person name="Culley D."/>
            <person name="Daum C."/>
            <person name="Ezra D."/>
            <person name="Gonzalez J."/>
            <person name="Henrissat B."/>
            <person name="Kuo A."/>
            <person name="Liang C."/>
            <person name="Lipzen A."/>
            <person name="Lutzoni F."/>
            <person name="Magnuson J."/>
            <person name="Mondo S."/>
            <person name="Nolan M."/>
            <person name="Ohm R."/>
            <person name="Pangilinan J."/>
            <person name="Park H.-J."/>
            <person name="Ramirez L."/>
            <person name="Alfaro M."/>
            <person name="Sun H."/>
            <person name="Tritt A."/>
            <person name="Yoshinaga Y."/>
            <person name="Zwiers L.-H."/>
            <person name="Turgeon B."/>
            <person name="Goodwin S."/>
            <person name="Spatafora J."/>
            <person name="Crous P."/>
            <person name="Grigoriev I."/>
        </authorList>
    </citation>
    <scope>NUCLEOTIDE SEQUENCE</scope>
    <source>
        <strain evidence="1">Tuck. ex Michener</strain>
    </source>
</reference>
<dbReference type="AlphaFoldDB" id="A0A6A6GSR2"/>
<dbReference type="Proteomes" id="UP000800092">
    <property type="component" value="Unassembled WGS sequence"/>
</dbReference>
<sequence length="66" mass="7641">KALLALKNQEISSVWAAARQFKVSHSTLMRRHRAGNTQATSHEMQQLLTNAEELTFVRWIKQYTIT</sequence>